<organism evidence="1">
    <name type="scientific">marine metagenome</name>
    <dbReference type="NCBI Taxonomy" id="408172"/>
    <lineage>
        <taxon>unclassified sequences</taxon>
        <taxon>metagenomes</taxon>
        <taxon>ecological metagenomes</taxon>
    </lineage>
</organism>
<dbReference type="AlphaFoldDB" id="A0A383CNR6"/>
<dbReference type="PANTHER" id="PTHR10790">
    <property type="entry name" value="TPR-DOMAIN CONTAINING PROTEIN"/>
    <property type="match status" value="1"/>
</dbReference>
<dbReference type="EMBL" id="UINC01210333">
    <property type="protein sequence ID" value="SVE33754.1"/>
    <property type="molecule type" value="Genomic_DNA"/>
</dbReference>
<proteinExistence type="predicted"/>
<dbReference type="PANTHER" id="PTHR10790:SF51">
    <property type="entry name" value="TETRATRICOPEPTIDE REPEAT PROTEIN"/>
    <property type="match status" value="1"/>
</dbReference>
<accession>A0A383CNR6</accession>
<gene>
    <name evidence="1" type="ORF">METZ01_LOCUS486608</name>
</gene>
<reference evidence="1" key="1">
    <citation type="submission" date="2018-05" db="EMBL/GenBank/DDBJ databases">
        <authorList>
            <person name="Lanie J.A."/>
            <person name="Ng W.-L."/>
            <person name="Kazmierczak K.M."/>
            <person name="Andrzejewski T.M."/>
            <person name="Davidsen T.M."/>
            <person name="Wayne K.J."/>
            <person name="Tettelin H."/>
            <person name="Glass J.I."/>
            <person name="Rusch D."/>
            <person name="Podicherti R."/>
            <person name="Tsui H.-C.T."/>
            <person name="Winkler M.E."/>
        </authorList>
    </citation>
    <scope>NUCLEOTIDE SEQUENCE</scope>
</reference>
<protein>
    <submittedName>
        <fullName evidence="1">Uncharacterized protein</fullName>
    </submittedName>
</protein>
<sequence>DANDRGVIQWLQENAKKSAIIVEASGRTWIRNNDGELEISSHRIDYTLAGRVASRTGLQSPIGWPGHEIQWRPSQNAREEINRRLNLVDEIYLASDSEEVLAILRELSANYLVVSGLERVSYPDNFLLHFDAILTLVFSDNTGPEARIYSIPMKE</sequence>
<evidence type="ECO:0000313" key="1">
    <source>
        <dbReference type="EMBL" id="SVE33754.1"/>
    </source>
</evidence>
<name>A0A383CNR6_9ZZZZ</name>
<feature type="non-terminal residue" evidence="1">
    <location>
        <position position="1"/>
    </location>
</feature>